<protein>
    <recommendedName>
        <fullName evidence="4">Phosphatidylinositol-3-phosphatase SAC1</fullName>
        <ecNumber evidence="1">3.1.3.64</ecNumber>
    </recommendedName>
    <alternativeName>
        <fullName evidence="6">Phosphatidylinositol-4-phosphate phosphatase</fullName>
    </alternativeName>
    <alternativeName>
        <fullName evidence="5">Suppressor of actin mutations 1-like protein</fullName>
    </alternativeName>
</protein>
<gene>
    <name evidence="9" type="ORF">PVAND_012765</name>
</gene>
<comment type="catalytic activity">
    <reaction evidence="2">
        <text>a 1,2-diacyl-sn-glycero-3-phospho-(1D-myo-inositol-3-phosphate) + H2O = a 1,2-diacyl-sn-glycero-3-phospho-(1D-myo-inositol) + phosphate</text>
        <dbReference type="Rhea" id="RHEA:12316"/>
        <dbReference type="ChEBI" id="CHEBI:15377"/>
        <dbReference type="ChEBI" id="CHEBI:43474"/>
        <dbReference type="ChEBI" id="CHEBI:57880"/>
        <dbReference type="ChEBI" id="CHEBI:58088"/>
        <dbReference type="EC" id="3.1.3.64"/>
    </reaction>
    <physiologicalReaction direction="left-to-right" evidence="2">
        <dbReference type="Rhea" id="RHEA:12317"/>
    </physiologicalReaction>
</comment>
<feature type="transmembrane region" description="Helical" evidence="7">
    <location>
        <begin position="523"/>
        <end position="542"/>
    </location>
</feature>
<evidence type="ECO:0000256" key="1">
    <source>
        <dbReference type="ARBA" id="ARBA00013038"/>
    </source>
</evidence>
<dbReference type="EMBL" id="JADBJN010000001">
    <property type="protein sequence ID" value="KAG5683488.1"/>
    <property type="molecule type" value="Genomic_DNA"/>
</dbReference>
<dbReference type="GO" id="GO:0004438">
    <property type="term" value="F:phosphatidylinositol-3-phosphate phosphatase activity"/>
    <property type="evidence" value="ECO:0007669"/>
    <property type="project" value="UniProtKB-EC"/>
</dbReference>
<evidence type="ECO:0000313" key="10">
    <source>
        <dbReference type="Proteomes" id="UP001107558"/>
    </source>
</evidence>
<dbReference type="GO" id="GO:0043812">
    <property type="term" value="F:phosphatidylinositol-4-phosphate phosphatase activity"/>
    <property type="evidence" value="ECO:0007669"/>
    <property type="project" value="TreeGrafter"/>
</dbReference>
<dbReference type="GO" id="GO:0005783">
    <property type="term" value="C:endoplasmic reticulum"/>
    <property type="evidence" value="ECO:0007669"/>
    <property type="project" value="TreeGrafter"/>
</dbReference>
<evidence type="ECO:0000256" key="2">
    <source>
        <dbReference type="ARBA" id="ARBA00036631"/>
    </source>
</evidence>
<dbReference type="GO" id="GO:0046856">
    <property type="term" value="P:phosphatidylinositol dephosphorylation"/>
    <property type="evidence" value="ECO:0007669"/>
    <property type="project" value="TreeGrafter"/>
</dbReference>
<reference evidence="9" key="1">
    <citation type="submission" date="2021-03" db="EMBL/GenBank/DDBJ databases">
        <title>Chromosome level genome of the anhydrobiotic midge Polypedilum vanderplanki.</title>
        <authorList>
            <person name="Yoshida Y."/>
            <person name="Kikawada T."/>
            <person name="Gusev O."/>
        </authorList>
    </citation>
    <scope>NUCLEOTIDE SEQUENCE</scope>
    <source>
        <strain evidence="9">NIAS01</strain>
        <tissue evidence="9">Whole body or cell culture</tissue>
    </source>
</reference>
<evidence type="ECO:0000256" key="3">
    <source>
        <dbReference type="ARBA" id="ARBA00036807"/>
    </source>
</evidence>
<accession>A0A9J6CNF9</accession>
<dbReference type="PANTHER" id="PTHR45662:SF2">
    <property type="entry name" value="PHOSPHATIDYLINOSITOL-3-PHOSPHATASE SAC1"/>
    <property type="match status" value="1"/>
</dbReference>
<evidence type="ECO:0000256" key="7">
    <source>
        <dbReference type="SAM" id="Phobius"/>
    </source>
</evidence>
<dbReference type="PANTHER" id="PTHR45662">
    <property type="entry name" value="PHOSPHATIDYLINOSITIDE PHOSPHATASE SAC1"/>
    <property type="match status" value="1"/>
</dbReference>
<feature type="domain" description="SAC" evidence="8">
    <location>
        <begin position="119"/>
        <end position="447"/>
    </location>
</feature>
<comment type="catalytic activity">
    <reaction evidence="3">
        <text>a 1,2-diacyl-sn-glycero-3-phospho-(1D-myo-inositol 4-phosphate) + H2O = a 1,2-diacyl-sn-glycero-3-phospho-(1D-myo-inositol) + phosphate</text>
        <dbReference type="Rhea" id="RHEA:55652"/>
        <dbReference type="ChEBI" id="CHEBI:15377"/>
        <dbReference type="ChEBI" id="CHEBI:43474"/>
        <dbReference type="ChEBI" id="CHEBI:57880"/>
        <dbReference type="ChEBI" id="CHEBI:58178"/>
    </reaction>
    <physiologicalReaction direction="left-to-right" evidence="3">
        <dbReference type="Rhea" id="RHEA:55653"/>
    </physiologicalReaction>
</comment>
<evidence type="ECO:0000256" key="4">
    <source>
        <dbReference type="ARBA" id="ARBA00040795"/>
    </source>
</evidence>
<comment type="caution">
    <text evidence="9">The sequence shown here is derived from an EMBL/GenBank/DDBJ whole genome shotgun (WGS) entry which is preliminary data.</text>
</comment>
<keyword evidence="7" id="KW-0472">Membrane</keyword>
<sequence length="591" mass="68119">MEVHDDMNFYITIDKFFIEPNGKSEVLIIDRLTKEFSVQVRTNQIPNTSSVRKICGILGTINLISGTHLVVATHRIAVGFINNQVIWRLAGFDIIQYIPSMLHLNEVQKKENENYLAMIRTILDTPYLYFSYSYDLTHSLQRLHSMSPDQLSLSLFERADPRFVWNRNLLKPFQRPEMRRYCLPLLLGFISINQVSINGHVFSWILISRRSTRRAGTRLFCRGIDNDGNVSNFVETEQIVEYNSEKVSFVQIRGSIPMFWYQTPNLRLKPRPKIDKTRDSLPPYQIHMDELVMHYGKIVLVNLIDHRGAEDELEKAFAQLVSRANSVNERYEAFDFHAECRKMRWDRLHILIDRLAHEQDEFGVFHLRSGTLHSAQDGVFRTNCIDCLDRTNVVQSMLAKRSLQQTLTKLGILYSGQTLESVGSGMIDLFKNIWADNADLISIQYSGTGALKTDFTRTGKRTKQGLLKDGINSLTRYYKNNFNDGFRQDAIDLFVGNYFVRDGEGAAFPCPLQTQKDWKYGTFPSILLLAISMFFATVLFSHEYNTESLLFLMFWGAMVFGTGSMILRNGREFVDAPKLNILTLPPKEFGP</sequence>
<evidence type="ECO:0000313" key="9">
    <source>
        <dbReference type="EMBL" id="KAG5683488.1"/>
    </source>
</evidence>
<dbReference type="PROSITE" id="PS50275">
    <property type="entry name" value="SAC"/>
    <property type="match status" value="1"/>
</dbReference>
<keyword evidence="10" id="KW-1185">Reference proteome</keyword>
<organism evidence="9 10">
    <name type="scientific">Polypedilum vanderplanki</name>
    <name type="common">Sleeping chironomid midge</name>
    <dbReference type="NCBI Taxonomy" id="319348"/>
    <lineage>
        <taxon>Eukaryota</taxon>
        <taxon>Metazoa</taxon>
        <taxon>Ecdysozoa</taxon>
        <taxon>Arthropoda</taxon>
        <taxon>Hexapoda</taxon>
        <taxon>Insecta</taxon>
        <taxon>Pterygota</taxon>
        <taxon>Neoptera</taxon>
        <taxon>Endopterygota</taxon>
        <taxon>Diptera</taxon>
        <taxon>Nematocera</taxon>
        <taxon>Chironomoidea</taxon>
        <taxon>Chironomidae</taxon>
        <taxon>Chironominae</taxon>
        <taxon>Polypedilum</taxon>
        <taxon>Polypedilum</taxon>
    </lineage>
</organism>
<proteinExistence type="predicted"/>
<dbReference type="EC" id="3.1.3.64" evidence="1"/>
<evidence type="ECO:0000256" key="6">
    <source>
        <dbReference type="ARBA" id="ARBA00041911"/>
    </source>
</evidence>
<keyword evidence="7" id="KW-0812">Transmembrane</keyword>
<dbReference type="Pfam" id="PF02383">
    <property type="entry name" value="Syja_N"/>
    <property type="match status" value="1"/>
</dbReference>
<evidence type="ECO:0000256" key="5">
    <source>
        <dbReference type="ARBA" id="ARBA00041396"/>
    </source>
</evidence>
<dbReference type="AlphaFoldDB" id="A0A9J6CNF9"/>
<dbReference type="OrthoDB" id="405996at2759"/>
<dbReference type="InterPro" id="IPR002013">
    <property type="entry name" value="SAC_dom"/>
</dbReference>
<name>A0A9J6CNF9_POLVA</name>
<evidence type="ECO:0000259" key="8">
    <source>
        <dbReference type="PROSITE" id="PS50275"/>
    </source>
</evidence>
<dbReference type="Proteomes" id="UP001107558">
    <property type="component" value="Chromosome 1"/>
</dbReference>
<feature type="transmembrane region" description="Helical" evidence="7">
    <location>
        <begin position="548"/>
        <end position="567"/>
    </location>
</feature>
<keyword evidence="7" id="KW-1133">Transmembrane helix</keyword>